<sequence>MGAPGEPALSRHQQALACRAQRDRSGRQQVRVCAQKALIVNTKGGGHAFIGLHLAQKLLKDGHSVTIYNDGDQGKLSGKAPYSQYQALEKDGAKIIFGDVSDASQAPVDEADVVYDNNAKALDVNKSLIDAVKASGGHFVFVGSAGAYNANSIEPMHVEGDARKSSAGHVAVENYLAESGVPFTVFQPQYIYGPHTAKDCEQWFIDRIIRDRPVPIPGDGLQLVNLSHVEDLANMMASVIGNDAAKGQHYNLVSDRYITFDGIVRIVAKALGKEPKIVHYDPAKRRETQH</sequence>
<dbReference type="PANTHER" id="PTHR43725:SF6">
    <property type="entry name" value="CHLOROPLAST STEM-LOOP BINDING PROTEIN OF 41 KDA A, CHLOROPLASTIC"/>
    <property type="match status" value="1"/>
</dbReference>
<dbReference type="Pfam" id="PF01370">
    <property type="entry name" value="Epimerase"/>
    <property type="match status" value="1"/>
</dbReference>
<dbReference type="GO" id="GO:0005829">
    <property type="term" value="C:cytosol"/>
    <property type="evidence" value="ECO:0007669"/>
    <property type="project" value="TreeGrafter"/>
</dbReference>
<organism evidence="2 3">
    <name type="scientific">Symbiochloris irregularis</name>
    <dbReference type="NCBI Taxonomy" id="706552"/>
    <lineage>
        <taxon>Eukaryota</taxon>
        <taxon>Viridiplantae</taxon>
        <taxon>Chlorophyta</taxon>
        <taxon>core chlorophytes</taxon>
        <taxon>Trebouxiophyceae</taxon>
        <taxon>Trebouxiales</taxon>
        <taxon>Trebouxiaceae</taxon>
        <taxon>Symbiochloris</taxon>
    </lineage>
</organism>
<dbReference type="Gene3D" id="3.40.50.720">
    <property type="entry name" value="NAD(P)-binding Rossmann-like Domain"/>
    <property type="match status" value="1"/>
</dbReference>
<dbReference type="InterPro" id="IPR036291">
    <property type="entry name" value="NAD(P)-bd_dom_sf"/>
</dbReference>
<reference evidence="2 3" key="1">
    <citation type="journal article" date="2024" name="Nat. Commun.">
        <title>Phylogenomics reveals the evolutionary origins of lichenization in chlorophyte algae.</title>
        <authorList>
            <person name="Puginier C."/>
            <person name="Libourel C."/>
            <person name="Otte J."/>
            <person name="Skaloud P."/>
            <person name="Haon M."/>
            <person name="Grisel S."/>
            <person name="Petersen M."/>
            <person name="Berrin J.G."/>
            <person name="Delaux P.M."/>
            <person name="Dal Grande F."/>
            <person name="Keller J."/>
        </authorList>
    </citation>
    <scope>NUCLEOTIDE SEQUENCE [LARGE SCALE GENOMIC DNA]</scope>
    <source>
        <strain evidence="2 3">SAG 2036</strain>
    </source>
</reference>
<evidence type="ECO:0000259" key="1">
    <source>
        <dbReference type="Pfam" id="PF01370"/>
    </source>
</evidence>
<dbReference type="GO" id="GO:0005996">
    <property type="term" value="P:monosaccharide metabolic process"/>
    <property type="evidence" value="ECO:0007669"/>
    <property type="project" value="TreeGrafter"/>
</dbReference>
<dbReference type="PANTHER" id="PTHR43725">
    <property type="entry name" value="UDP-GLUCOSE 4-EPIMERASE"/>
    <property type="match status" value="1"/>
</dbReference>
<comment type="caution">
    <text evidence="2">The sequence shown here is derived from an EMBL/GenBank/DDBJ whole genome shotgun (WGS) entry which is preliminary data.</text>
</comment>
<proteinExistence type="predicted"/>
<keyword evidence="3" id="KW-1185">Reference proteome</keyword>
<dbReference type="AlphaFoldDB" id="A0AAW1PZV5"/>
<gene>
    <name evidence="2" type="ORF">WJX73_004793</name>
</gene>
<protein>
    <recommendedName>
        <fullName evidence="1">NAD-dependent epimerase/dehydratase domain-containing protein</fullName>
    </recommendedName>
</protein>
<dbReference type="EMBL" id="JALJOQ010000002">
    <property type="protein sequence ID" value="KAK9813920.1"/>
    <property type="molecule type" value="Genomic_DNA"/>
</dbReference>
<accession>A0AAW1PZV5</accession>
<dbReference type="InterPro" id="IPR001509">
    <property type="entry name" value="Epimerase_deHydtase"/>
</dbReference>
<dbReference type="GO" id="GO:0003978">
    <property type="term" value="F:UDP-glucose 4-epimerase activity"/>
    <property type="evidence" value="ECO:0007669"/>
    <property type="project" value="TreeGrafter"/>
</dbReference>
<name>A0AAW1PZV5_9CHLO</name>
<dbReference type="SUPFAM" id="SSF51735">
    <property type="entry name" value="NAD(P)-binding Rossmann-fold domains"/>
    <property type="match status" value="1"/>
</dbReference>
<evidence type="ECO:0000313" key="3">
    <source>
        <dbReference type="Proteomes" id="UP001465755"/>
    </source>
</evidence>
<evidence type="ECO:0000313" key="2">
    <source>
        <dbReference type="EMBL" id="KAK9813920.1"/>
    </source>
</evidence>
<dbReference type="Proteomes" id="UP001465755">
    <property type="component" value="Unassembled WGS sequence"/>
</dbReference>
<feature type="domain" description="NAD-dependent epimerase/dehydratase" evidence="1">
    <location>
        <begin position="45"/>
        <end position="252"/>
    </location>
</feature>